<dbReference type="Gene3D" id="3.40.640.10">
    <property type="entry name" value="Type I PLP-dependent aspartate aminotransferase-like (Major domain)"/>
    <property type="match status" value="1"/>
</dbReference>
<sequence length="406" mass="43920">MHQTEEDFEDVFRRIDETAAVNQLRVLKAFQKHKISYAHFGETSGYGYDDLGRDALDAVYADIFGAEDALVRHNIVSGTQAIASCLYGILRPGDTMVSLAGGPYDTLEEVIGLRGETDSGSLKDFGVHYEQIELLPDGTPDYHGISEFFTRKKCKLALIQRSRGYSWRDSLTVEEIEKMITAVKAADTDVVCLVDNCYGEFVEEKEPTHVGADLVVGSLIKNAGGSLALSGGYIAGRHDCIEKVACRLTAPGLGRHTGASLGFNRNMYQGLFFAPHVTAQSLKTAVLCAGMFSKLGFPVCPAPDAVRSDIIQAVRLESPTRLIAFCQAIQKGSPIDSFVTPEPWDMPGYEHPVIMAAGAFVQGASIELSADAPICSPYIAYMQGGVVYDAAKIGILKAVDAMNEVN</sequence>
<proteinExistence type="predicted"/>
<dbReference type="PANTHER" id="PTHR46658:SF1">
    <property type="entry name" value="CYS OR MET METABOLISM PYRIDOXAL-PHOSPHATE-DEPENDENT ENZYME"/>
    <property type="match status" value="1"/>
</dbReference>
<dbReference type="RefSeq" id="WP_226392217.1">
    <property type="nucleotide sequence ID" value="NZ_JADCKB010000006.1"/>
</dbReference>
<dbReference type="Proteomes" id="UP000806542">
    <property type="component" value="Unassembled WGS sequence"/>
</dbReference>
<dbReference type="InterPro" id="IPR009651">
    <property type="entry name" value="Met_g_lyase_put"/>
</dbReference>
<protein>
    <submittedName>
        <fullName evidence="1">Methionine gamma-lyase family protein</fullName>
    </submittedName>
</protein>
<dbReference type="Pfam" id="PF06838">
    <property type="entry name" value="Met_gamma_lyase"/>
    <property type="match status" value="1"/>
</dbReference>
<evidence type="ECO:0000313" key="1">
    <source>
        <dbReference type="EMBL" id="MBE5039657.1"/>
    </source>
</evidence>
<dbReference type="EMBL" id="JADCKB010000006">
    <property type="protein sequence ID" value="MBE5039657.1"/>
    <property type="molecule type" value="Genomic_DNA"/>
</dbReference>
<accession>A0A9D5R869</accession>
<evidence type="ECO:0000313" key="2">
    <source>
        <dbReference type="Proteomes" id="UP000806542"/>
    </source>
</evidence>
<gene>
    <name evidence="1" type="ORF">INF28_04175</name>
</gene>
<dbReference type="PANTHER" id="PTHR46658">
    <property type="entry name" value="CYS OR MET METABOLISM PYRIDOXAL-PHOSPHATE-DEPENDENT ENZYME"/>
    <property type="match status" value="1"/>
</dbReference>
<dbReference type="SUPFAM" id="SSF53383">
    <property type="entry name" value="PLP-dependent transferases"/>
    <property type="match status" value="1"/>
</dbReference>
<dbReference type="InterPro" id="IPR015424">
    <property type="entry name" value="PyrdxlP-dep_Trfase"/>
</dbReference>
<organism evidence="1 2">
    <name type="scientific">Ructibacterium gallinarum</name>
    <dbReference type="NCBI Taxonomy" id="2779355"/>
    <lineage>
        <taxon>Bacteria</taxon>
        <taxon>Bacillati</taxon>
        <taxon>Bacillota</taxon>
        <taxon>Clostridia</taxon>
        <taxon>Eubacteriales</taxon>
        <taxon>Oscillospiraceae</taxon>
        <taxon>Ructibacterium</taxon>
    </lineage>
</organism>
<dbReference type="AlphaFoldDB" id="A0A9D5R869"/>
<name>A0A9D5R869_9FIRM</name>
<reference evidence="1" key="1">
    <citation type="submission" date="2020-10" db="EMBL/GenBank/DDBJ databases">
        <title>ChiBAC.</title>
        <authorList>
            <person name="Zenner C."/>
            <person name="Hitch T.C.A."/>
            <person name="Clavel T."/>
        </authorList>
    </citation>
    <scope>NUCLEOTIDE SEQUENCE</scope>
    <source>
        <strain evidence="1">DSM 107454</strain>
    </source>
</reference>
<comment type="caution">
    <text evidence="1">The sequence shown here is derived from an EMBL/GenBank/DDBJ whole genome shotgun (WGS) entry which is preliminary data.</text>
</comment>
<dbReference type="InterPro" id="IPR015421">
    <property type="entry name" value="PyrdxlP-dep_Trfase_major"/>
</dbReference>
<keyword evidence="2" id="KW-1185">Reference proteome</keyword>
<dbReference type="Gene3D" id="3.90.1150.60">
    <property type="entry name" value="Methioning gamme-lyase, C-terminal domain"/>
    <property type="match status" value="1"/>
</dbReference>